<dbReference type="Proteomes" id="UP001367676">
    <property type="component" value="Unassembled WGS sequence"/>
</dbReference>
<feature type="region of interest" description="Disordered" evidence="1">
    <location>
        <begin position="116"/>
        <end position="141"/>
    </location>
</feature>
<name>A0AAN9TSG0_9HEMI</name>
<gene>
    <name evidence="2" type="ORF">V9T40_009497</name>
</gene>
<proteinExistence type="predicted"/>
<evidence type="ECO:0000313" key="3">
    <source>
        <dbReference type="Proteomes" id="UP001367676"/>
    </source>
</evidence>
<feature type="compositionally biased region" description="Low complexity" evidence="1">
    <location>
        <begin position="127"/>
        <end position="141"/>
    </location>
</feature>
<keyword evidence="3" id="KW-1185">Reference proteome</keyword>
<dbReference type="EMBL" id="JBBCAQ010000010">
    <property type="protein sequence ID" value="KAK7602056.1"/>
    <property type="molecule type" value="Genomic_DNA"/>
</dbReference>
<organism evidence="2 3">
    <name type="scientific">Parthenolecanium corni</name>
    <dbReference type="NCBI Taxonomy" id="536013"/>
    <lineage>
        <taxon>Eukaryota</taxon>
        <taxon>Metazoa</taxon>
        <taxon>Ecdysozoa</taxon>
        <taxon>Arthropoda</taxon>
        <taxon>Hexapoda</taxon>
        <taxon>Insecta</taxon>
        <taxon>Pterygota</taxon>
        <taxon>Neoptera</taxon>
        <taxon>Paraneoptera</taxon>
        <taxon>Hemiptera</taxon>
        <taxon>Sternorrhyncha</taxon>
        <taxon>Coccoidea</taxon>
        <taxon>Coccidae</taxon>
        <taxon>Parthenolecanium</taxon>
    </lineage>
</organism>
<evidence type="ECO:0000313" key="2">
    <source>
        <dbReference type="EMBL" id="KAK7602056.1"/>
    </source>
</evidence>
<sequence length="521" mass="59520">MSSVNRESDHQIDLSYLPPINFASSGQYLQHLQIAQDTLEEVKKICDGGVQRKCQQVYETLITKLTFIHNDLINLPKKLSFKRSRESSEMILRIRSVIHDLNLKILSFSSESSSASPKVEREKCEPSAAGSHSPSFSSKSSLVSSASSKVKCEEYEPFAVVDLCHSPSSSSESSSVSSASLRVKRKKCEPSAAVGSYNSTSSSSESSSSASPKPKREKCELSAAVNLSHRPKPKKGLKKKKPEKILKKKKLRLEEIFLPLEKVPKELFKPRPQPKEECLFCGRCHWSYLCTFTNTYENRLTFFFTNGFCCLCAQVHPVNTVCHDRVEQLICKWPQCGAVGDHNSALCHKISYPITNRLVAQYWSFICEEPVKGDPPFKALNDWNDHLNRVAELDSIFPKKYLPLHRAMSPAREIYVPRSRPKSIFDDPLRAYGYNYAGQPIHIRPLPSKPLRELFEPNTHVPISRFVRDPWWWDYPELKPYEPPHGYHGHTPSHFYLRNSYLSPVKRTYLWGHHPMRPLSK</sequence>
<protein>
    <submittedName>
        <fullName evidence="2">Uncharacterized protein</fullName>
    </submittedName>
</protein>
<feature type="compositionally biased region" description="Low complexity" evidence="1">
    <location>
        <begin position="193"/>
        <end position="211"/>
    </location>
</feature>
<comment type="caution">
    <text evidence="2">The sequence shown here is derived from an EMBL/GenBank/DDBJ whole genome shotgun (WGS) entry which is preliminary data.</text>
</comment>
<feature type="region of interest" description="Disordered" evidence="1">
    <location>
        <begin position="193"/>
        <end position="217"/>
    </location>
</feature>
<evidence type="ECO:0000256" key="1">
    <source>
        <dbReference type="SAM" id="MobiDB-lite"/>
    </source>
</evidence>
<accession>A0AAN9TSG0</accession>
<reference evidence="2 3" key="1">
    <citation type="submission" date="2024-03" db="EMBL/GenBank/DDBJ databases">
        <title>Adaptation during the transition from Ophiocordyceps entomopathogen to insect associate is accompanied by gene loss and intensified selection.</title>
        <authorList>
            <person name="Ward C.M."/>
            <person name="Onetto C.A."/>
            <person name="Borneman A.R."/>
        </authorList>
    </citation>
    <scope>NUCLEOTIDE SEQUENCE [LARGE SCALE GENOMIC DNA]</scope>
    <source>
        <strain evidence="2">AWRI1</strain>
        <tissue evidence="2">Single Adult Female</tissue>
    </source>
</reference>
<dbReference type="AlphaFoldDB" id="A0AAN9TSG0"/>